<gene>
    <name evidence="1" type="ORF">OWV82_009866</name>
</gene>
<keyword evidence="2" id="KW-1185">Reference proteome</keyword>
<name>A0ACC1Y4N9_MELAZ</name>
<reference evidence="1 2" key="1">
    <citation type="journal article" date="2023" name="Science">
        <title>Complex scaffold remodeling in plant triterpene biosynthesis.</title>
        <authorList>
            <person name="De La Pena R."/>
            <person name="Hodgson H."/>
            <person name="Liu J.C."/>
            <person name="Stephenson M.J."/>
            <person name="Martin A.C."/>
            <person name="Owen C."/>
            <person name="Harkess A."/>
            <person name="Leebens-Mack J."/>
            <person name="Jimenez L.E."/>
            <person name="Osbourn A."/>
            <person name="Sattely E.S."/>
        </authorList>
    </citation>
    <scope>NUCLEOTIDE SEQUENCE [LARGE SCALE GENOMIC DNA]</scope>
    <source>
        <strain evidence="2">cv. JPN11</strain>
        <tissue evidence="1">Leaf</tissue>
    </source>
</reference>
<comment type="caution">
    <text evidence="1">The sequence shown here is derived from an EMBL/GenBank/DDBJ whole genome shotgun (WGS) entry which is preliminary data.</text>
</comment>
<protein>
    <submittedName>
        <fullName evidence="1">Uncharacterized protein</fullName>
    </submittedName>
</protein>
<organism evidence="1 2">
    <name type="scientific">Melia azedarach</name>
    <name type="common">Chinaberry tree</name>
    <dbReference type="NCBI Taxonomy" id="155640"/>
    <lineage>
        <taxon>Eukaryota</taxon>
        <taxon>Viridiplantae</taxon>
        <taxon>Streptophyta</taxon>
        <taxon>Embryophyta</taxon>
        <taxon>Tracheophyta</taxon>
        <taxon>Spermatophyta</taxon>
        <taxon>Magnoliopsida</taxon>
        <taxon>eudicotyledons</taxon>
        <taxon>Gunneridae</taxon>
        <taxon>Pentapetalae</taxon>
        <taxon>rosids</taxon>
        <taxon>malvids</taxon>
        <taxon>Sapindales</taxon>
        <taxon>Meliaceae</taxon>
        <taxon>Melia</taxon>
    </lineage>
</organism>
<accession>A0ACC1Y4N9</accession>
<evidence type="ECO:0000313" key="1">
    <source>
        <dbReference type="EMBL" id="KAJ4718148.1"/>
    </source>
</evidence>
<sequence length="692" mass="78800">MGCTQSKIENEEAVTRCKHRKQFMKEAVAARNAFAAAQSAYAMSLKNTGAALSDYAHGEVQNPQQAATTSHSSGAAAAPSQPPFDPLLPPPPPPTLPPFAQPPIQRAVSMPEMKMSKREPMNGVGPTIAEEDDEEDEIESNEKLITRKRSSGRNKSGDQQTAAGPTASPERPPPPMMENTSSLQAVEDWDFWFPPVDSIPGPTLEVKDEKENVESKQLDEIPKREEKVEEKPKEVPPPPPPPTVADVEEEKVVTATGGGSVGRNMKRGKSGTGAGEKRAVKGGVNLLQVFVELDDHFLKASESAHEVSKMLEATRLHYHSNFADNRGHIDHSARVMRVITWNRSFRGIPMVDDVKDDFDSEEHETHATVLDKLLAWEKKLYDEVKAGELMKFEYQRKVASLNRQKKRVLEINRLRDDHLHPKLVQLVDGMATMWAAMQNHHKSQSKIVLVLKSLDISQSPKETSEHHHERTMQLWAVVQEWHSQFCKLIDHQKEYIRALNNWLKLNLIPIESSLREKVSSPPRIQTPPIQRLLLAWLDHLEKLPDEIARGAISNFAALIHTIMNHQDDEMKLKEKCEQTRKELMRKTRQFEDWYHKYMQRRTPEDLDVEDSTINDAVAQRKFDVDVLKKRLEEEEEAYQRQCVAVREKSLTSLKNNLPELFKAMTEIAYRCSEMYMSLRYISQQQKPRESSA</sequence>
<evidence type="ECO:0000313" key="2">
    <source>
        <dbReference type="Proteomes" id="UP001164539"/>
    </source>
</evidence>
<dbReference type="EMBL" id="CM051398">
    <property type="protein sequence ID" value="KAJ4718148.1"/>
    <property type="molecule type" value="Genomic_DNA"/>
</dbReference>
<proteinExistence type="predicted"/>
<dbReference type="Proteomes" id="UP001164539">
    <property type="component" value="Chromosome 5"/>
</dbReference>